<proteinExistence type="predicted"/>
<gene>
    <name evidence="2" type="ORF">DL762_003565</name>
</gene>
<dbReference type="EMBL" id="QJNS01000082">
    <property type="protein sequence ID" value="RYO88749.1"/>
    <property type="molecule type" value="Genomic_DNA"/>
</dbReference>
<organism evidence="2 3">
    <name type="scientific">Monosporascus cannonballus</name>
    <dbReference type="NCBI Taxonomy" id="155416"/>
    <lineage>
        <taxon>Eukaryota</taxon>
        <taxon>Fungi</taxon>
        <taxon>Dikarya</taxon>
        <taxon>Ascomycota</taxon>
        <taxon>Pezizomycotina</taxon>
        <taxon>Sordariomycetes</taxon>
        <taxon>Xylariomycetidae</taxon>
        <taxon>Xylariales</taxon>
        <taxon>Xylariales incertae sedis</taxon>
        <taxon>Monosporascus</taxon>
    </lineage>
</organism>
<evidence type="ECO:0000313" key="3">
    <source>
        <dbReference type="Proteomes" id="UP000294003"/>
    </source>
</evidence>
<accession>A0ABY0HA75</accession>
<feature type="domain" description="CHAT" evidence="1">
    <location>
        <begin position="98"/>
        <end position="233"/>
    </location>
</feature>
<sequence length="1087" mass="120888">MRAQFTVLKTDEGHVRKLILWAARGMEDAIFGSQNLQSWRLLYQLQGGMVKNKFPLRLNLQVVRPGSLSALEKHLSDVAERYGKGNLDMLKTKGEKAERVARLLKRHNIPMAVLNACESAIATAGDAANVAKLLAQNGVKNVLAMSFKVTSSAAELFLRAFYHSLFINGTPFSEASRRGREAMRQYPSRQARLGLQRDLIDHFVPVMYCSGGDALFGSPATDKATKAFPLATDPAFSSEFWAACSDYHRVAVVVDGLHVLCTDEIDGYLARFTEGMLHVGDTKRVRTTVYTIFAGRSPDVFDMAIEPDLLAELRQAHFKLPPLRLAEALELSQKEVRRAGVETAGWKEGDTNELSLLMGLIDGNPAAILHVVRQISQTKGSPKELRAVIQHGVPLGAIPTKGLLNEISSLFQLPEGQGAAVMLLSMFWIEAVPITAFLDWITSTNIFDEETFWMAIRQLLSQGLIETDADSNNPQGTGMGPQIIWIHPLLTIFGRKAAYDTLGARKVHLRQTQIPNGSGIERSFYRRLFGGQKPSQKAHSHMAVLILSALGAKVDFASLSSPKVKAQCRDFPSTLMEWISMFELYRMMISHVEGYGYEHLHGLWAVQAPNLVTCLFTCSQGSLPFEKWPLDYLAFHIANIRIVGTTAQIEEVVEYFENLLQTALSIFEKEHGSSAISPEHQTDILMIMTCLTVIFLNETCNKTKYEKYLHLTLDVIEATEKKYTTLANSKALYLKGLAFRYQAQYFLSNGEGQKSQGGDPSGVGLNLSATAIAGLSAELSSAMDMDQKAIADKLSAMASGTMTEGIYKMRKEFNKFFETVAEGKYGDLNDVEHQRLLGKVAYGMKKVKVGASRVGFEGVHYDLRWWPEDFDLYQFSRKLDNPDERLAALEEAMVSGNSARACRHLMAMLREAAGKLEFEEAEEYVNALEKMSRNDAFYELGTINWASRREMLRATKSTTCILGGNTNSTATAGQFGLMNDFNALAENAKRQIEAMKQGNAPQEAIEAMEVCLHNWTKGGAAELNNRTSEQRAKFSENMQKLADAMTGRFGDRELWRTWAETICDTKGSSSRSITLGQREIGSWLLRL</sequence>
<dbReference type="Proteomes" id="UP000294003">
    <property type="component" value="Unassembled WGS sequence"/>
</dbReference>
<name>A0ABY0HA75_9PEZI</name>
<keyword evidence="3" id="KW-1185">Reference proteome</keyword>
<protein>
    <recommendedName>
        <fullName evidence="1">CHAT domain-containing protein</fullName>
    </recommendedName>
</protein>
<evidence type="ECO:0000313" key="2">
    <source>
        <dbReference type="EMBL" id="RYO88749.1"/>
    </source>
</evidence>
<comment type="caution">
    <text evidence="2">The sequence shown here is derived from an EMBL/GenBank/DDBJ whole genome shotgun (WGS) entry which is preliminary data.</text>
</comment>
<dbReference type="Pfam" id="PF12770">
    <property type="entry name" value="CHAT"/>
    <property type="match status" value="1"/>
</dbReference>
<dbReference type="InterPro" id="IPR024983">
    <property type="entry name" value="CHAT_dom"/>
</dbReference>
<evidence type="ECO:0000259" key="1">
    <source>
        <dbReference type="Pfam" id="PF12770"/>
    </source>
</evidence>
<reference evidence="2 3" key="1">
    <citation type="submission" date="2018-06" db="EMBL/GenBank/DDBJ databases">
        <title>Complete Genomes of Monosporascus.</title>
        <authorList>
            <person name="Robinson A.J."/>
            <person name="Natvig D.O."/>
        </authorList>
    </citation>
    <scope>NUCLEOTIDE SEQUENCE [LARGE SCALE GENOMIC DNA]</scope>
    <source>
        <strain evidence="2 3">CBS 609.92</strain>
    </source>
</reference>